<feature type="region of interest" description="Disordered" evidence="16">
    <location>
        <begin position="872"/>
        <end position="894"/>
    </location>
</feature>
<protein>
    <recommendedName>
        <fullName evidence="21">DNA-binding protein SMUBP-2</fullName>
    </recommendedName>
</protein>
<evidence type="ECO:0000256" key="4">
    <source>
        <dbReference type="ARBA" id="ARBA00022490"/>
    </source>
</evidence>
<evidence type="ECO:0000256" key="9">
    <source>
        <dbReference type="ARBA" id="ARBA00022806"/>
    </source>
</evidence>
<dbReference type="EMBL" id="JAZGQO010000011">
    <property type="protein sequence ID" value="KAK6172399.1"/>
    <property type="molecule type" value="Genomic_DNA"/>
</dbReference>
<comment type="subcellular location">
    <subcellularLocation>
        <location evidence="2">Cytoplasm</location>
    </subcellularLocation>
    <subcellularLocation>
        <location evidence="1">Nucleus</location>
    </subcellularLocation>
</comment>
<feature type="compositionally biased region" description="Basic and acidic residues" evidence="16">
    <location>
        <begin position="994"/>
        <end position="1019"/>
    </location>
</feature>
<evidence type="ECO:0000256" key="5">
    <source>
        <dbReference type="ARBA" id="ARBA00022723"/>
    </source>
</evidence>
<feature type="domain" description="AN1-type" evidence="17">
    <location>
        <begin position="928"/>
        <end position="977"/>
    </location>
</feature>
<evidence type="ECO:0000313" key="19">
    <source>
        <dbReference type="EMBL" id="KAK6172399.1"/>
    </source>
</evidence>
<evidence type="ECO:0000259" key="17">
    <source>
        <dbReference type="PROSITE" id="PS51039"/>
    </source>
</evidence>
<dbReference type="InterPro" id="IPR047187">
    <property type="entry name" value="SF1_C_Upf1"/>
</dbReference>
<evidence type="ECO:0000256" key="12">
    <source>
        <dbReference type="ARBA" id="ARBA00022884"/>
    </source>
</evidence>
<comment type="similarity">
    <text evidence="3">Belongs to the DNA2/NAM7 helicase family.</text>
</comment>
<dbReference type="SUPFAM" id="SSF52540">
    <property type="entry name" value="P-loop containing nucleoside triphosphate hydrolases"/>
    <property type="match status" value="1"/>
</dbReference>
<evidence type="ECO:0000259" key="18">
    <source>
        <dbReference type="PROSITE" id="PS51061"/>
    </source>
</evidence>
<keyword evidence="15" id="KW-0175">Coiled coil</keyword>
<evidence type="ECO:0000256" key="6">
    <source>
        <dbReference type="ARBA" id="ARBA00022741"/>
    </source>
</evidence>
<evidence type="ECO:0000256" key="2">
    <source>
        <dbReference type="ARBA" id="ARBA00004496"/>
    </source>
</evidence>
<dbReference type="Pfam" id="PF13087">
    <property type="entry name" value="AAA_12"/>
    <property type="match status" value="1"/>
</dbReference>
<keyword evidence="6" id="KW-0547">Nucleotide-binding</keyword>
<dbReference type="GO" id="GO:0005737">
    <property type="term" value="C:cytoplasm"/>
    <property type="evidence" value="ECO:0007669"/>
    <property type="project" value="UniProtKB-SubCell"/>
</dbReference>
<dbReference type="InterPro" id="IPR050534">
    <property type="entry name" value="Coronavir_polyprotein_1ab"/>
</dbReference>
<evidence type="ECO:0000256" key="13">
    <source>
        <dbReference type="ARBA" id="ARBA00023242"/>
    </source>
</evidence>
<dbReference type="Pfam" id="PF21138">
    <property type="entry name" value="SMUBP-2_HCS1_1B"/>
    <property type="match status" value="1"/>
</dbReference>
<dbReference type="GO" id="GO:0003723">
    <property type="term" value="F:RNA binding"/>
    <property type="evidence" value="ECO:0007669"/>
    <property type="project" value="UniProtKB-KW"/>
</dbReference>
<dbReference type="SMART" id="SM00393">
    <property type="entry name" value="R3H"/>
    <property type="match status" value="1"/>
</dbReference>
<dbReference type="PANTHER" id="PTHR43788">
    <property type="entry name" value="DNA2/NAM7 HELICASE FAMILY MEMBER"/>
    <property type="match status" value="1"/>
</dbReference>
<comment type="caution">
    <text evidence="19">The sequence shown here is derived from an EMBL/GenBank/DDBJ whole genome shotgun (WGS) entry which is preliminary data.</text>
</comment>
<keyword evidence="10" id="KW-0862">Zinc</keyword>
<dbReference type="InterPro" id="IPR036867">
    <property type="entry name" value="R3H_dom_sf"/>
</dbReference>
<evidence type="ECO:0000256" key="14">
    <source>
        <dbReference type="PROSITE-ProRule" id="PRU00449"/>
    </source>
</evidence>
<feature type="region of interest" description="Disordered" evidence="16">
    <location>
        <begin position="729"/>
        <end position="809"/>
    </location>
</feature>
<keyword evidence="7 14" id="KW-0863">Zinc-finger</keyword>
<dbReference type="InterPro" id="IPR000058">
    <property type="entry name" value="Znf_AN1"/>
</dbReference>
<feature type="compositionally biased region" description="Basic and acidic residues" evidence="16">
    <location>
        <begin position="799"/>
        <end position="809"/>
    </location>
</feature>
<evidence type="ECO:0000313" key="20">
    <source>
        <dbReference type="Proteomes" id="UP001347796"/>
    </source>
</evidence>
<dbReference type="Gene3D" id="3.40.50.300">
    <property type="entry name" value="P-loop containing nucleotide triphosphate hydrolases"/>
    <property type="match status" value="2"/>
</dbReference>
<keyword evidence="9" id="KW-0347">Helicase</keyword>
<evidence type="ECO:0000256" key="16">
    <source>
        <dbReference type="SAM" id="MobiDB-lite"/>
    </source>
</evidence>
<evidence type="ECO:0000256" key="11">
    <source>
        <dbReference type="ARBA" id="ARBA00022840"/>
    </source>
</evidence>
<evidence type="ECO:0000256" key="10">
    <source>
        <dbReference type="ARBA" id="ARBA00022833"/>
    </source>
</evidence>
<dbReference type="GO" id="GO:0005634">
    <property type="term" value="C:nucleus"/>
    <property type="evidence" value="ECO:0007669"/>
    <property type="project" value="UniProtKB-SubCell"/>
</dbReference>
<dbReference type="GO" id="GO:0043139">
    <property type="term" value="F:5'-3' DNA helicase activity"/>
    <property type="evidence" value="ECO:0007669"/>
    <property type="project" value="TreeGrafter"/>
</dbReference>
<keyword evidence="4" id="KW-0963">Cytoplasm</keyword>
<dbReference type="GO" id="GO:0008270">
    <property type="term" value="F:zinc ion binding"/>
    <property type="evidence" value="ECO:0007669"/>
    <property type="project" value="UniProtKB-KW"/>
</dbReference>
<keyword evidence="12" id="KW-0694">RNA-binding</keyword>
<reference evidence="19 20" key="1">
    <citation type="submission" date="2024-01" db="EMBL/GenBank/DDBJ databases">
        <title>The genome of the rayed Mediterranean limpet Patella caerulea (Linnaeus, 1758).</title>
        <authorList>
            <person name="Anh-Thu Weber A."/>
            <person name="Halstead-Nussloch G."/>
        </authorList>
    </citation>
    <scope>NUCLEOTIDE SEQUENCE [LARGE SCALE GENOMIC DNA]</scope>
    <source>
        <strain evidence="19">AATW-2023a</strain>
        <tissue evidence="19">Whole specimen</tissue>
    </source>
</reference>
<evidence type="ECO:0000256" key="3">
    <source>
        <dbReference type="ARBA" id="ARBA00007913"/>
    </source>
</evidence>
<evidence type="ECO:0000256" key="15">
    <source>
        <dbReference type="SAM" id="Coils"/>
    </source>
</evidence>
<evidence type="ECO:0000256" key="7">
    <source>
        <dbReference type="ARBA" id="ARBA00022771"/>
    </source>
</evidence>
<feature type="compositionally biased region" description="Basic and acidic residues" evidence="16">
    <location>
        <begin position="733"/>
        <end position="752"/>
    </location>
</feature>
<keyword evidence="8" id="KW-0378">Hydrolase</keyword>
<dbReference type="InterPro" id="IPR003593">
    <property type="entry name" value="AAA+_ATPase"/>
</dbReference>
<dbReference type="PANTHER" id="PTHR43788:SF8">
    <property type="entry name" value="DNA-BINDING PROTEIN SMUBP-2"/>
    <property type="match status" value="1"/>
</dbReference>
<dbReference type="GO" id="GO:0005524">
    <property type="term" value="F:ATP binding"/>
    <property type="evidence" value="ECO:0007669"/>
    <property type="project" value="UniProtKB-KW"/>
</dbReference>
<dbReference type="InterPro" id="IPR041677">
    <property type="entry name" value="DNA2/NAM7_AAA_11"/>
</dbReference>
<keyword evidence="5" id="KW-0479">Metal-binding</keyword>
<dbReference type="InterPro" id="IPR048761">
    <property type="entry name" value="SMUBP-2_HCS1_1B"/>
</dbReference>
<evidence type="ECO:0008006" key="21">
    <source>
        <dbReference type="Google" id="ProtNLM"/>
    </source>
</evidence>
<feature type="region of interest" description="Disordered" evidence="16">
    <location>
        <begin position="647"/>
        <end position="688"/>
    </location>
</feature>
<dbReference type="SUPFAM" id="SSF82708">
    <property type="entry name" value="R3H domain"/>
    <property type="match status" value="1"/>
</dbReference>
<dbReference type="Pfam" id="PF01428">
    <property type="entry name" value="zf-AN1"/>
    <property type="match status" value="1"/>
</dbReference>
<dbReference type="FunFam" id="3.40.50.300:FF:001146">
    <property type="entry name" value="DNA-binding protein SMUBP-2 isoform X1"/>
    <property type="match status" value="1"/>
</dbReference>
<name>A0AAN8JD40_PATCE</name>
<dbReference type="InterPro" id="IPR004483">
    <property type="entry name" value="SMUBP-2/Hcs1-like"/>
</dbReference>
<dbReference type="SMART" id="SM00154">
    <property type="entry name" value="ZnF_AN1"/>
    <property type="match status" value="1"/>
</dbReference>
<dbReference type="FunFam" id="3.30.1370.50:FF:000002">
    <property type="entry name" value="Immunoglobulin mu DNA-binding protein 2"/>
    <property type="match status" value="1"/>
</dbReference>
<evidence type="ECO:0000256" key="8">
    <source>
        <dbReference type="ARBA" id="ARBA00022801"/>
    </source>
</evidence>
<dbReference type="PROSITE" id="PS51039">
    <property type="entry name" value="ZF_AN1"/>
    <property type="match status" value="1"/>
</dbReference>
<keyword evidence="20" id="KW-1185">Reference proteome</keyword>
<sequence length="1029" mass="114857">MTSLENFVSKTLGLLEKERQTEIDETRLLTEKLPAKELQNRGVCLLKLRLAERRSGLYGRNISTFEPFWSGAELPSHNLTPGDIVGLNLSQGEGQGDCLASGIVSKISSVQISVAFDETADIFSLDDDVQYKLTKLANDVTYKRLKGALKDLNKYTSGPAGNLINILFDVSTLSPPSQGFNVEFFNENLDESQREAVRFSLLQKELAVIHGPPGTGKTTTVIEVILQAVKQGLKVLACAPSNIAVDNLVERLSSYKKKIVRIGHPARLLPSIQPFALDAIVANSEETKIVEDVRKDLDKALSKMKTARNKGTRQGLKEEVKLLRKELRQRAATATKEILTKADVVLVTLTSATDDGPLKFIDKGHFDLVVIDENSQALEAACWIALLRAPRCILAGDHHQLPPTILSKQAEKEGLGETLMERVLKTHGDEVVRMLTTQYRMNEAIMQWSSDQLYEGKLSAHTSVKSHLLKDLPHVSQSEETEIPLLLIDTAGCDLFELDLPEEISKGNEGEAGIVASHVEKLVACGLKPDDIAVIAPYNLQVDILRGLLSSKYPKLEIKSVDGFQGREKEAVIITCVRSNSKGDVGFLAENRRMNVAVTRARRHLALICDTETVSQDKFLKTMVDYFNENGEVWSAHQYIEAGEIHHVTSQPKKQVKTGQEKNKAEKKNKDRKIQSKNTEEDDKKKEEEFRIKLEKFNSDKTSSVLSFPSSLNSHDRLLIHQISDSLGLVHSSKGDGKDRYIEVKKDNKDQSKSINKTESTKSTGKNDEKNSEISDQNEIPETNGRTEKGNKSTIAEDTSVKGEHSQNKVEISVRNKMEDEALDEKLTVENNISLRKPSAKITCLHCNKDVIPANIELHELHCYRQLKQRQQQTSQSASIKPTSAKKKEKNSTHKVLAKKENINLNRTSKALEKVDPNDLDALLETVSKLDKRCAFPKCKELTLTLGQTCDFCSSRFCFHHYIPEVHGCGDQARSAARKTLVREGVIYRGSGVPDRKPDPEKKAHLQKKLDKRLEDLSSKRLPKKSSNK</sequence>
<accession>A0AAN8JD40</accession>
<dbReference type="InterPro" id="IPR001374">
    <property type="entry name" value="R3H_dom"/>
</dbReference>
<feature type="region of interest" description="Disordered" evidence="16">
    <location>
        <begin position="990"/>
        <end position="1029"/>
    </location>
</feature>
<dbReference type="GO" id="GO:0016787">
    <property type="term" value="F:hydrolase activity"/>
    <property type="evidence" value="ECO:0007669"/>
    <property type="project" value="UniProtKB-KW"/>
</dbReference>
<proteinExistence type="inferred from homology"/>
<keyword evidence="13" id="KW-0539">Nucleus</keyword>
<dbReference type="InterPro" id="IPR041679">
    <property type="entry name" value="DNA2/NAM7-like_C"/>
</dbReference>
<feature type="domain" description="R3H" evidence="18">
    <location>
        <begin position="684"/>
        <end position="748"/>
    </location>
</feature>
<feature type="coiled-coil region" evidence="15">
    <location>
        <begin position="290"/>
        <end position="337"/>
    </location>
</feature>
<feature type="compositionally biased region" description="Basic and acidic residues" evidence="16">
    <location>
        <begin position="659"/>
        <end position="688"/>
    </location>
</feature>
<dbReference type="AlphaFoldDB" id="A0AAN8JD40"/>
<dbReference type="Gene3D" id="3.30.1370.50">
    <property type="entry name" value="R3H-like domain"/>
    <property type="match status" value="1"/>
</dbReference>
<feature type="compositionally biased region" description="Polar residues" evidence="16">
    <location>
        <begin position="753"/>
        <end position="764"/>
    </location>
</feature>
<organism evidence="19 20">
    <name type="scientific">Patella caerulea</name>
    <name type="common">Rayed Mediterranean limpet</name>
    <dbReference type="NCBI Taxonomy" id="87958"/>
    <lineage>
        <taxon>Eukaryota</taxon>
        <taxon>Metazoa</taxon>
        <taxon>Spiralia</taxon>
        <taxon>Lophotrochozoa</taxon>
        <taxon>Mollusca</taxon>
        <taxon>Gastropoda</taxon>
        <taxon>Patellogastropoda</taxon>
        <taxon>Patelloidea</taxon>
        <taxon>Patellidae</taxon>
        <taxon>Patella</taxon>
    </lineage>
</organism>
<dbReference type="Gene3D" id="2.40.30.270">
    <property type="match status" value="1"/>
</dbReference>
<dbReference type="SUPFAM" id="SSF118310">
    <property type="entry name" value="AN1-like Zinc finger"/>
    <property type="match status" value="1"/>
</dbReference>
<dbReference type="InterPro" id="IPR035896">
    <property type="entry name" value="AN1-like_Znf"/>
</dbReference>
<dbReference type="Pfam" id="PF13086">
    <property type="entry name" value="AAA_11"/>
    <property type="match status" value="1"/>
</dbReference>
<dbReference type="NCBIfam" id="TIGR00376">
    <property type="entry name" value="IGHMBP2 family helicase"/>
    <property type="match status" value="1"/>
</dbReference>
<gene>
    <name evidence="19" type="ORF">SNE40_016056</name>
</gene>
<dbReference type="InterPro" id="IPR027417">
    <property type="entry name" value="P-loop_NTPase"/>
</dbReference>
<dbReference type="Gene3D" id="4.10.1110.10">
    <property type="entry name" value="AN1-like Zinc finger"/>
    <property type="match status" value="1"/>
</dbReference>
<dbReference type="SMART" id="SM00382">
    <property type="entry name" value="AAA"/>
    <property type="match status" value="1"/>
</dbReference>
<dbReference type="Pfam" id="PF01424">
    <property type="entry name" value="R3H"/>
    <property type="match status" value="1"/>
</dbReference>
<dbReference type="PROSITE" id="PS51061">
    <property type="entry name" value="R3H"/>
    <property type="match status" value="1"/>
</dbReference>
<dbReference type="CDD" id="cd18808">
    <property type="entry name" value="SF1_C_Upf1"/>
    <property type="match status" value="1"/>
</dbReference>
<dbReference type="CDD" id="cd18044">
    <property type="entry name" value="DEXXQc_SMUBP2"/>
    <property type="match status" value="1"/>
</dbReference>
<dbReference type="Proteomes" id="UP001347796">
    <property type="component" value="Unassembled WGS sequence"/>
</dbReference>
<evidence type="ECO:0000256" key="1">
    <source>
        <dbReference type="ARBA" id="ARBA00004123"/>
    </source>
</evidence>
<dbReference type="GO" id="GO:0003677">
    <property type="term" value="F:DNA binding"/>
    <property type="evidence" value="ECO:0007669"/>
    <property type="project" value="InterPro"/>
</dbReference>
<keyword evidence="11" id="KW-0067">ATP-binding</keyword>